<dbReference type="RefSeq" id="WP_380861532.1">
    <property type="nucleotide sequence ID" value="NZ_JBHRXV010000010.1"/>
</dbReference>
<reference evidence="3" key="1">
    <citation type="journal article" date="2019" name="Int. J. Syst. Evol. Microbiol.">
        <title>The Global Catalogue of Microorganisms (GCM) 10K type strain sequencing project: providing services to taxonomists for standard genome sequencing and annotation.</title>
        <authorList>
            <consortium name="The Broad Institute Genomics Platform"/>
            <consortium name="The Broad Institute Genome Sequencing Center for Infectious Disease"/>
            <person name="Wu L."/>
            <person name="Ma J."/>
        </authorList>
    </citation>
    <scope>NUCLEOTIDE SEQUENCE [LARGE SCALE GENOMIC DNA]</scope>
    <source>
        <strain evidence="3">KCTC 42644</strain>
    </source>
</reference>
<feature type="transmembrane region" description="Helical" evidence="1">
    <location>
        <begin position="166"/>
        <end position="183"/>
    </location>
</feature>
<feature type="transmembrane region" description="Helical" evidence="1">
    <location>
        <begin position="13"/>
        <end position="32"/>
    </location>
</feature>
<protein>
    <recommendedName>
        <fullName evidence="4">Permease</fullName>
    </recommendedName>
</protein>
<evidence type="ECO:0008006" key="4">
    <source>
        <dbReference type="Google" id="ProtNLM"/>
    </source>
</evidence>
<keyword evidence="3" id="KW-1185">Reference proteome</keyword>
<comment type="caution">
    <text evidence="2">The sequence shown here is derived from an EMBL/GenBank/DDBJ whole genome shotgun (WGS) entry which is preliminary data.</text>
</comment>
<proteinExistence type="predicted"/>
<keyword evidence="1" id="KW-0472">Membrane</keyword>
<feature type="transmembrane region" description="Helical" evidence="1">
    <location>
        <begin position="62"/>
        <end position="80"/>
    </location>
</feature>
<feature type="transmembrane region" description="Helical" evidence="1">
    <location>
        <begin position="141"/>
        <end position="160"/>
    </location>
</feature>
<organism evidence="2 3">
    <name type="scientific">Sphingoaurantiacus capsulatus</name>
    <dbReference type="NCBI Taxonomy" id="1771310"/>
    <lineage>
        <taxon>Bacteria</taxon>
        <taxon>Pseudomonadati</taxon>
        <taxon>Pseudomonadota</taxon>
        <taxon>Alphaproteobacteria</taxon>
        <taxon>Sphingomonadales</taxon>
        <taxon>Sphingosinicellaceae</taxon>
        <taxon>Sphingoaurantiacus</taxon>
    </lineage>
</organism>
<evidence type="ECO:0000256" key="1">
    <source>
        <dbReference type="SAM" id="Phobius"/>
    </source>
</evidence>
<name>A0ABV7XAV7_9SPHN</name>
<evidence type="ECO:0000313" key="3">
    <source>
        <dbReference type="Proteomes" id="UP001595615"/>
    </source>
</evidence>
<dbReference type="EMBL" id="JBHRXV010000010">
    <property type="protein sequence ID" value="MFC3713239.1"/>
    <property type="molecule type" value="Genomic_DNA"/>
</dbReference>
<evidence type="ECO:0000313" key="2">
    <source>
        <dbReference type="EMBL" id="MFC3713239.1"/>
    </source>
</evidence>
<feature type="transmembrane region" description="Helical" evidence="1">
    <location>
        <begin position="100"/>
        <end position="121"/>
    </location>
</feature>
<sequence length="230" mass="25510">MNFSQLLNSIDELLYEVMSWLVFYPITLWRVLTRPLTTMEYADDELGEREEEQYTDTLSPPLFLLISLLISHGIALALVGDSGLIDQKTGLAMLVTDDTALLIMRLLLFSLFPLIFATRLLGRRKRPLTRKSLKLPFYSQCYAAAPFALAVGLAATLHTYHHDSTAPAAAIIATVAILWFVIVQSRWYASMLRSGFGRGFLQALISFGLSAFLFVAVGLLIIGLPALGSH</sequence>
<feature type="transmembrane region" description="Helical" evidence="1">
    <location>
        <begin position="204"/>
        <end position="227"/>
    </location>
</feature>
<dbReference type="Proteomes" id="UP001595615">
    <property type="component" value="Unassembled WGS sequence"/>
</dbReference>
<keyword evidence="1" id="KW-1133">Transmembrane helix</keyword>
<gene>
    <name evidence="2" type="ORF">ACFOMD_11685</name>
</gene>
<accession>A0ABV7XAV7</accession>
<keyword evidence="1" id="KW-0812">Transmembrane</keyword>